<feature type="transmembrane region" description="Helical" evidence="1">
    <location>
        <begin position="20"/>
        <end position="45"/>
    </location>
</feature>
<proteinExistence type="predicted"/>
<name>A0A819R5G6_9BILA</name>
<keyword evidence="1" id="KW-0472">Membrane</keyword>
<keyword evidence="1" id="KW-1133">Transmembrane helix</keyword>
<protein>
    <submittedName>
        <fullName evidence="2">Uncharacterized protein</fullName>
    </submittedName>
</protein>
<reference evidence="2" key="1">
    <citation type="submission" date="2021-02" db="EMBL/GenBank/DDBJ databases">
        <authorList>
            <person name="Nowell W R."/>
        </authorList>
    </citation>
    <scope>NUCLEOTIDE SEQUENCE</scope>
</reference>
<evidence type="ECO:0000313" key="2">
    <source>
        <dbReference type="EMBL" id="CAF4040440.1"/>
    </source>
</evidence>
<dbReference type="EMBL" id="CAJOBG010003004">
    <property type="protein sequence ID" value="CAF4040440.1"/>
    <property type="molecule type" value="Genomic_DNA"/>
</dbReference>
<accession>A0A819R5G6</accession>
<gene>
    <name evidence="2" type="ORF">OVN521_LOCUS17355</name>
</gene>
<keyword evidence="3" id="KW-1185">Reference proteome</keyword>
<dbReference type="Proteomes" id="UP000663866">
    <property type="component" value="Unassembled WGS sequence"/>
</dbReference>
<evidence type="ECO:0000313" key="3">
    <source>
        <dbReference type="Proteomes" id="UP000663866"/>
    </source>
</evidence>
<sequence>MVMHKCDWDNIPGLQTVRAVFTLFYIVTGPIIYVLATVLILISFARRIRRYGTENGSFKKTFLKQLYSHMFIFIPPLAYGFSYVSNAIAEGARDSSKHSYFQCGISTGEYIIKVLTEILQSVPTAIVWLIFIYPSKVYMTEFYMNAWSG</sequence>
<feature type="transmembrane region" description="Helical" evidence="1">
    <location>
        <begin position="110"/>
        <end position="133"/>
    </location>
</feature>
<comment type="caution">
    <text evidence="2">The sequence shown here is derived from an EMBL/GenBank/DDBJ whole genome shotgun (WGS) entry which is preliminary data.</text>
</comment>
<organism evidence="2 3">
    <name type="scientific">Rotaria magnacalcarata</name>
    <dbReference type="NCBI Taxonomy" id="392030"/>
    <lineage>
        <taxon>Eukaryota</taxon>
        <taxon>Metazoa</taxon>
        <taxon>Spiralia</taxon>
        <taxon>Gnathifera</taxon>
        <taxon>Rotifera</taxon>
        <taxon>Eurotatoria</taxon>
        <taxon>Bdelloidea</taxon>
        <taxon>Philodinida</taxon>
        <taxon>Philodinidae</taxon>
        <taxon>Rotaria</taxon>
    </lineage>
</organism>
<keyword evidence="1" id="KW-0812">Transmembrane</keyword>
<evidence type="ECO:0000256" key="1">
    <source>
        <dbReference type="SAM" id="Phobius"/>
    </source>
</evidence>
<feature type="transmembrane region" description="Helical" evidence="1">
    <location>
        <begin position="66"/>
        <end position="84"/>
    </location>
</feature>
<dbReference type="AlphaFoldDB" id="A0A819R5G6"/>